<comment type="caution">
    <text evidence="1">The sequence shown here is derived from an EMBL/GenBank/DDBJ whole genome shotgun (WGS) entry which is preliminary data.</text>
</comment>
<evidence type="ECO:0000313" key="2">
    <source>
        <dbReference type="Proteomes" id="UP000176751"/>
    </source>
</evidence>
<protein>
    <submittedName>
        <fullName evidence="1">Uncharacterized protein</fullName>
    </submittedName>
</protein>
<dbReference type="AlphaFoldDB" id="A0A1F5HFI1"/>
<accession>A0A1F5HFI1</accession>
<dbReference type="STRING" id="1797737.A2196_03620"/>
<reference evidence="1 2" key="1">
    <citation type="journal article" date="2016" name="Nat. Commun.">
        <title>Thousands of microbial genomes shed light on interconnected biogeochemical processes in an aquifer system.</title>
        <authorList>
            <person name="Anantharaman K."/>
            <person name="Brown C.T."/>
            <person name="Hug L.A."/>
            <person name="Sharon I."/>
            <person name="Castelle C.J."/>
            <person name="Probst A.J."/>
            <person name="Thomas B.C."/>
            <person name="Singh A."/>
            <person name="Wilkins M.J."/>
            <person name="Karaoz U."/>
            <person name="Brodie E.L."/>
            <person name="Williams K.H."/>
            <person name="Hubbard S.S."/>
            <person name="Banfield J.F."/>
        </authorList>
    </citation>
    <scope>NUCLEOTIDE SEQUENCE [LARGE SCALE GENOMIC DNA]</scope>
</reference>
<organism evidence="1 2">
    <name type="scientific">Candidatus Curtissbacteria bacterium RIFOXYA1_FULL_41_14</name>
    <dbReference type="NCBI Taxonomy" id="1797737"/>
    <lineage>
        <taxon>Bacteria</taxon>
        <taxon>Candidatus Curtissiibacteriota</taxon>
    </lineage>
</organism>
<dbReference type="Proteomes" id="UP000176751">
    <property type="component" value="Unassembled WGS sequence"/>
</dbReference>
<dbReference type="EMBL" id="MFCA01000007">
    <property type="protein sequence ID" value="OGE02921.1"/>
    <property type="molecule type" value="Genomic_DNA"/>
</dbReference>
<gene>
    <name evidence="1" type="ORF">A2196_03620</name>
</gene>
<proteinExistence type="predicted"/>
<sequence length="155" mass="17294">MVEEQPTSKNQEIVLNEANLAVIAVYCDLLYEDQQILAADKQGRVNTRVMESLQQLEPDIDLAQWARTLHSNMEKLLEALQRGETVVFSNDGGDGVSYTSESVHEGFTNSELGSFVNFLFPTDESTPKNNPNYLMRQKFDKIQDGIGVSLSFSGS</sequence>
<name>A0A1F5HFI1_9BACT</name>
<evidence type="ECO:0000313" key="1">
    <source>
        <dbReference type="EMBL" id="OGE02921.1"/>
    </source>
</evidence>